<dbReference type="InterPro" id="IPR035168">
    <property type="entry name" value="DUF5317"/>
</dbReference>
<feature type="transmembrane region" description="Helical" evidence="1">
    <location>
        <begin position="156"/>
        <end position="177"/>
    </location>
</feature>
<dbReference type="RefSeq" id="WP_213143781.1">
    <property type="nucleotide sequence ID" value="NZ_JAGYPE020000060.1"/>
</dbReference>
<keyword evidence="1" id="KW-0472">Membrane</keyword>
<dbReference type="EMBL" id="JAGYPE020000060">
    <property type="protein sequence ID" value="MCH6268575.1"/>
    <property type="molecule type" value="Genomic_DNA"/>
</dbReference>
<sequence length="190" mass="21380">MVYDGILLALVVGFIRKGNLRGLAQLKLKWGWIFPLLLIVQIITFVYQNDIKLLGKVSESIYMAVYIIGLLFLYLNRHHKGFVIIFIGVFLNFLVMVVNGGRMPVSEEAAAVLDPMYIQALKDGLYAKHVLLTDSTILGFLGDIIPLGPPYPRTQVISIGDVVMNIGAFLFIQYLMLQPNKKIMKTPPFH</sequence>
<proteinExistence type="predicted"/>
<evidence type="ECO:0000256" key="1">
    <source>
        <dbReference type="SAM" id="Phobius"/>
    </source>
</evidence>
<name>A0A942YAX6_9BACI</name>
<reference evidence="2" key="1">
    <citation type="submission" date="2021-05" db="EMBL/GenBank/DDBJ databases">
        <title>Novel Bacillus species.</title>
        <authorList>
            <person name="Liu G."/>
        </authorList>
    </citation>
    <scope>NUCLEOTIDE SEQUENCE</scope>
    <source>
        <strain evidence="2 4">FJAT-50051</strain>
    </source>
</reference>
<dbReference type="EMBL" id="JAGYPE010000004">
    <property type="protein sequence ID" value="MBS4183848.1"/>
    <property type="molecule type" value="Genomic_DNA"/>
</dbReference>
<evidence type="ECO:0000313" key="2">
    <source>
        <dbReference type="EMBL" id="MBS4183848.1"/>
    </source>
</evidence>
<dbReference type="Pfam" id="PF17248">
    <property type="entry name" value="DUF5317"/>
    <property type="match status" value="1"/>
</dbReference>
<feature type="transmembrane region" description="Helical" evidence="1">
    <location>
        <begin position="60"/>
        <end position="75"/>
    </location>
</feature>
<gene>
    <name evidence="3" type="ORF">KHB02_023860</name>
    <name evidence="2" type="ORF">KHB02_20865</name>
</gene>
<keyword evidence="1" id="KW-1133">Transmembrane helix</keyword>
<comment type="caution">
    <text evidence="2">The sequence shown here is derived from an EMBL/GenBank/DDBJ whole genome shotgun (WGS) entry which is preliminary data.</text>
</comment>
<keyword evidence="1" id="KW-0812">Transmembrane</keyword>
<feature type="transmembrane region" description="Helical" evidence="1">
    <location>
        <begin position="82"/>
        <end position="101"/>
    </location>
</feature>
<accession>A0A942YAX6</accession>
<dbReference type="Proteomes" id="UP000677265">
    <property type="component" value="Unassembled WGS sequence"/>
</dbReference>
<evidence type="ECO:0000313" key="4">
    <source>
        <dbReference type="Proteomes" id="UP000677265"/>
    </source>
</evidence>
<feature type="transmembrane region" description="Helical" evidence="1">
    <location>
        <begin position="30"/>
        <end position="48"/>
    </location>
</feature>
<protein>
    <submittedName>
        <fullName evidence="2">DUF5317 domain-containing protein</fullName>
    </submittedName>
</protein>
<keyword evidence="4" id="KW-1185">Reference proteome</keyword>
<dbReference type="AlphaFoldDB" id="A0A942YAX6"/>
<evidence type="ECO:0000313" key="3">
    <source>
        <dbReference type="EMBL" id="MCH6268575.1"/>
    </source>
</evidence>
<organism evidence="2">
    <name type="scientific">Neobacillus citreus</name>
    <dbReference type="NCBI Taxonomy" id="2833578"/>
    <lineage>
        <taxon>Bacteria</taxon>
        <taxon>Bacillati</taxon>
        <taxon>Bacillota</taxon>
        <taxon>Bacilli</taxon>
        <taxon>Bacillales</taxon>
        <taxon>Bacillaceae</taxon>
        <taxon>Neobacillus</taxon>
    </lineage>
</organism>